<reference evidence="1 2" key="1">
    <citation type="submission" date="2020-06" db="EMBL/GenBank/DDBJ databases">
        <title>Transcriptomic and genomic resources for Thalictrum thalictroides and T. hernandezii: Facilitating candidate gene discovery in an emerging model plant lineage.</title>
        <authorList>
            <person name="Arias T."/>
            <person name="Riano-Pachon D.M."/>
            <person name="Di Stilio V.S."/>
        </authorList>
    </citation>
    <scope>NUCLEOTIDE SEQUENCE [LARGE SCALE GENOMIC DNA]</scope>
    <source>
        <strain evidence="2">cv. WT478/WT964</strain>
        <tissue evidence="1">Leaves</tissue>
    </source>
</reference>
<proteinExistence type="predicted"/>
<organism evidence="1 2">
    <name type="scientific">Thalictrum thalictroides</name>
    <name type="common">Rue-anemone</name>
    <name type="synonym">Anemone thalictroides</name>
    <dbReference type="NCBI Taxonomy" id="46969"/>
    <lineage>
        <taxon>Eukaryota</taxon>
        <taxon>Viridiplantae</taxon>
        <taxon>Streptophyta</taxon>
        <taxon>Embryophyta</taxon>
        <taxon>Tracheophyta</taxon>
        <taxon>Spermatophyta</taxon>
        <taxon>Magnoliopsida</taxon>
        <taxon>Ranunculales</taxon>
        <taxon>Ranunculaceae</taxon>
        <taxon>Thalictroideae</taxon>
        <taxon>Thalictrum</taxon>
    </lineage>
</organism>
<keyword evidence="2" id="KW-1185">Reference proteome</keyword>
<comment type="caution">
    <text evidence="1">The sequence shown here is derived from an EMBL/GenBank/DDBJ whole genome shotgun (WGS) entry which is preliminary data.</text>
</comment>
<dbReference type="EMBL" id="JABWDY010022879">
    <property type="protein sequence ID" value="KAF5191385.1"/>
    <property type="molecule type" value="Genomic_DNA"/>
</dbReference>
<evidence type="ECO:0000313" key="1">
    <source>
        <dbReference type="EMBL" id="KAF5191385.1"/>
    </source>
</evidence>
<protein>
    <recommendedName>
        <fullName evidence="3">Wall-associated receptor kinase-like</fullName>
    </recommendedName>
</protein>
<gene>
    <name evidence="1" type="ORF">FRX31_019026</name>
</gene>
<dbReference type="Proteomes" id="UP000554482">
    <property type="component" value="Unassembled WGS sequence"/>
</dbReference>
<accession>A0A7J6W4X7</accession>
<dbReference type="AlphaFoldDB" id="A0A7J6W4X7"/>
<evidence type="ECO:0000313" key="2">
    <source>
        <dbReference type="Proteomes" id="UP000554482"/>
    </source>
</evidence>
<name>A0A7J6W4X7_THATH</name>
<evidence type="ECO:0008006" key="3">
    <source>
        <dbReference type="Google" id="ProtNLM"/>
    </source>
</evidence>
<dbReference type="Gene3D" id="1.10.510.10">
    <property type="entry name" value="Transferase(Phosphotransferase) domain 1"/>
    <property type="match status" value="1"/>
</dbReference>
<sequence>MCPMHFDDFRTFHAGLQAFFERVVRSVHDLDSPMSEIFTIYHEKVNLSLGETVGLNLRTKIAYSFGVLLMEIVSGFYACSGEGENKLFLVERMINVIHIDSVIDGRETEIVQREAVELFKICKECTGSRDERPPMEDVARRLEEIYEKYHV</sequence>